<sequence length="204" mass="21734">MRRFKHRLLSEDELHAAAAAVAVEQGLHAVSLQAVADRLQVPLKSALALRPVEADLVSAAYTSVVAAELAEVKRLVLGRPAPRGQLTALLDTLGQPSRAEVDAVWLEAWGLGRRNPALAAAVRAEEGAWHAFVGAVIRRGVRAGDFPEVDPDAVASRLLVTLTGVNAYALVDYRSHVDRAELLRAVARAELGMVFDGVEAVPAC</sequence>
<dbReference type="Pfam" id="PF13977">
    <property type="entry name" value="TetR_C_6"/>
    <property type="match status" value="1"/>
</dbReference>
<feature type="domain" description="BetI-type transcriptional repressor C-terminal" evidence="1">
    <location>
        <begin position="87"/>
        <end position="189"/>
    </location>
</feature>
<dbReference type="InterPro" id="IPR036271">
    <property type="entry name" value="Tet_transcr_reg_TetR-rel_C_sf"/>
</dbReference>
<dbReference type="InterPro" id="IPR039538">
    <property type="entry name" value="BetI_C"/>
</dbReference>
<name>A0ABW4LJE8_9MICO</name>
<keyword evidence="3" id="KW-1185">Reference proteome</keyword>
<dbReference type="EMBL" id="JBHUEA010000028">
    <property type="protein sequence ID" value="MFD1722803.1"/>
    <property type="molecule type" value="Genomic_DNA"/>
</dbReference>
<evidence type="ECO:0000259" key="1">
    <source>
        <dbReference type="Pfam" id="PF13977"/>
    </source>
</evidence>
<evidence type="ECO:0000313" key="2">
    <source>
        <dbReference type="EMBL" id="MFD1722803.1"/>
    </source>
</evidence>
<gene>
    <name evidence="2" type="ORF">ACFSBI_14700</name>
</gene>
<dbReference type="InterPro" id="IPR009057">
    <property type="entry name" value="Homeodomain-like_sf"/>
</dbReference>
<organism evidence="2 3">
    <name type="scientific">Amnibacterium endophyticum</name>
    <dbReference type="NCBI Taxonomy" id="2109337"/>
    <lineage>
        <taxon>Bacteria</taxon>
        <taxon>Bacillati</taxon>
        <taxon>Actinomycetota</taxon>
        <taxon>Actinomycetes</taxon>
        <taxon>Micrococcales</taxon>
        <taxon>Microbacteriaceae</taxon>
        <taxon>Amnibacterium</taxon>
    </lineage>
</organism>
<dbReference type="RefSeq" id="WP_377936228.1">
    <property type="nucleotide sequence ID" value="NZ_JBHUEA010000028.1"/>
</dbReference>
<dbReference type="Proteomes" id="UP001597347">
    <property type="component" value="Unassembled WGS sequence"/>
</dbReference>
<accession>A0ABW4LJE8</accession>
<dbReference type="SUPFAM" id="SSF48498">
    <property type="entry name" value="Tetracyclin repressor-like, C-terminal domain"/>
    <property type="match status" value="1"/>
</dbReference>
<reference evidence="3" key="1">
    <citation type="journal article" date="2019" name="Int. J. Syst. Evol. Microbiol.">
        <title>The Global Catalogue of Microorganisms (GCM) 10K type strain sequencing project: providing services to taxonomists for standard genome sequencing and annotation.</title>
        <authorList>
            <consortium name="The Broad Institute Genomics Platform"/>
            <consortium name="The Broad Institute Genome Sequencing Center for Infectious Disease"/>
            <person name="Wu L."/>
            <person name="Ma J."/>
        </authorList>
    </citation>
    <scope>NUCLEOTIDE SEQUENCE [LARGE SCALE GENOMIC DNA]</scope>
    <source>
        <strain evidence="3">CGMCC 1.12471</strain>
    </source>
</reference>
<protein>
    <submittedName>
        <fullName evidence="2">TetR family transcriptional regulator C-terminal domain-containing protein</fullName>
    </submittedName>
</protein>
<proteinExistence type="predicted"/>
<dbReference type="SUPFAM" id="SSF46689">
    <property type="entry name" value="Homeodomain-like"/>
    <property type="match status" value="1"/>
</dbReference>
<evidence type="ECO:0000313" key="3">
    <source>
        <dbReference type="Proteomes" id="UP001597347"/>
    </source>
</evidence>
<dbReference type="Gene3D" id="1.10.357.10">
    <property type="entry name" value="Tetracycline Repressor, domain 2"/>
    <property type="match status" value="1"/>
</dbReference>
<comment type="caution">
    <text evidence="2">The sequence shown here is derived from an EMBL/GenBank/DDBJ whole genome shotgun (WGS) entry which is preliminary data.</text>
</comment>